<dbReference type="STRING" id="265719.SAMN04488509_11927"/>
<evidence type="ECO:0000256" key="2">
    <source>
        <dbReference type="ARBA" id="ARBA00022679"/>
    </source>
</evidence>
<evidence type="ECO:0000313" key="3">
    <source>
        <dbReference type="EMBL" id="SDE10126.1"/>
    </source>
</evidence>
<dbReference type="InterPro" id="IPR029063">
    <property type="entry name" value="SAM-dependent_MTases_sf"/>
</dbReference>
<organism evidence="3 4">
    <name type="scientific">Aquimonas voraii</name>
    <dbReference type="NCBI Taxonomy" id="265719"/>
    <lineage>
        <taxon>Bacteria</taxon>
        <taxon>Pseudomonadati</taxon>
        <taxon>Pseudomonadota</taxon>
        <taxon>Gammaproteobacteria</taxon>
        <taxon>Lysobacterales</taxon>
        <taxon>Lysobacteraceae</taxon>
        <taxon>Aquimonas</taxon>
    </lineage>
</organism>
<accession>A0A1G7A8B7</accession>
<dbReference type="RefSeq" id="WP_091245849.1">
    <property type="nucleotide sequence ID" value="NZ_FNAG01000019.1"/>
</dbReference>
<evidence type="ECO:0000313" key="4">
    <source>
        <dbReference type="Proteomes" id="UP000199603"/>
    </source>
</evidence>
<evidence type="ECO:0000256" key="1">
    <source>
        <dbReference type="ARBA" id="ARBA00022603"/>
    </source>
</evidence>
<dbReference type="OrthoDB" id="9803017at2"/>
<reference evidence="3 4" key="1">
    <citation type="submission" date="2016-10" db="EMBL/GenBank/DDBJ databases">
        <authorList>
            <person name="de Groot N.N."/>
        </authorList>
    </citation>
    <scope>NUCLEOTIDE SEQUENCE [LARGE SCALE GENOMIC DNA]</scope>
    <source>
        <strain evidence="3 4">DSM 16957</strain>
    </source>
</reference>
<dbReference type="Gene3D" id="3.40.50.150">
    <property type="entry name" value="Vaccinia Virus protein VP39"/>
    <property type="match status" value="1"/>
</dbReference>
<dbReference type="AlphaFoldDB" id="A0A1G7A8B7"/>
<dbReference type="GO" id="GO:0008168">
    <property type="term" value="F:methyltransferase activity"/>
    <property type="evidence" value="ECO:0007669"/>
    <property type="project" value="UniProtKB-KW"/>
</dbReference>
<protein>
    <submittedName>
        <fullName evidence="3">16S rRNA m(2)G-966 methyltransferase</fullName>
    </submittedName>
</protein>
<dbReference type="EMBL" id="FNAG01000019">
    <property type="protein sequence ID" value="SDE10126.1"/>
    <property type="molecule type" value="Genomic_DNA"/>
</dbReference>
<gene>
    <name evidence="3" type="ORF">SAMN04488509_11927</name>
</gene>
<dbReference type="CDD" id="cd02440">
    <property type="entry name" value="AdoMet_MTases"/>
    <property type="match status" value="1"/>
</dbReference>
<dbReference type="GO" id="GO:0031167">
    <property type="term" value="P:rRNA methylation"/>
    <property type="evidence" value="ECO:0007669"/>
    <property type="project" value="InterPro"/>
</dbReference>
<dbReference type="Proteomes" id="UP000199603">
    <property type="component" value="Unassembled WGS sequence"/>
</dbReference>
<proteinExistence type="predicted"/>
<dbReference type="Pfam" id="PF03602">
    <property type="entry name" value="Cons_hypoth95"/>
    <property type="match status" value="1"/>
</dbReference>
<sequence length="205" mass="21990">MSRTSKRAPLPAADGEVRIIGGRLRGSRLKFPALPGLRPSSDRMRETLFNWLMHETAGRACLDLFAGSGALGFEAASRGATPVLLIERDPAAAAALRTSAQRLGAALDVHLGDALAWLRQPPARGWQLVFIDPPFAAGVQASVIGLVDAHLAERAFVYVESAPGPAPVVPAHWQLHRELATRHAHGRLYLCDRARPESPLLHSGA</sequence>
<dbReference type="PANTHER" id="PTHR43542">
    <property type="entry name" value="METHYLTRANSFERASE"/>
    <property type="match status" value="1"/>
</dbReference>
<dbReference type="SUPFAM" id="SSF53335">
    <property type="entry name" value="S-adenosyl-L-methionine-dependent methyltransferases"/>
    <property type="match status" value="1"/>
</dbReference>
<name>A0A1G7A8B7_9GAMM</name>
<keyword evidence="4" id="KW-1185">Reference proteome</keyword>
<dbReference type="PANTHER" id="PTHR43542:SF1">
    <property type="entry name" value="METHYLTRANSFERASE"/>
    <property type="match status" value="1"/>
</dbReference>
<keyword evidence="1 3" id="KW-0489">Methyltransferase</keyword>
<keyword evidence="2 3" id="KW-0808">Transferase</keyword>
<dbReference type="InterPro" id="IPR004398">
    <property type="entry name" value="RNA_MeTrfase_RsmD"/>
</dbReference>
<dbReference type="NCBIfam" id="TIGR00095">
    <property type="entry name" value="16S rRNA (guanine(966)-N(2))-methyltransferase RsmD"/>
    <property type="match status" value="1"/>
</dbReference>